<dbReference type="EMBL" id="CAMPGE010009062">
    <property type="protein sequence ID" value="CAI2367936.1"/>
    <property type="molecule type" value="Genomic_DNA"/>
</dbReference>
<comment type="caution">
    <text evidence="1">The sequence shown here is derived from an EMBL/GenBank/DDBJ whole genome shotgun (WGS) entry which is preliminary data.</text>
</comment>
<reference evidence="1" key="1">
    <citation type="submission" date="2023-07" db="EMBL/GenBank/DDBJ databases">
        <authorList>
            <consortium name="AG Swart"/>
            <person name="Singh M."/>
            <person name="Singh A."/>
            <person name="Seah K."/>
            <person name="Emmerich C."/>
        </authorList>
    </citation>
    <scope>NUCLEOTIDE SEQUENCE</scope>
    <source>
        <strain evidence="1">DP1</strain>
    </source>
</reference>
<evidence type="ECO:0000313" key="1">
    <source>
        <dbReference type="EMBL" id="CAI2367936.1"/>
    </source>
</evidence>
<protein>
    <submittedName>
        <fullName evidence="1">Uncharacterized protein</fullName>
    </submittedName>
</protein>
<evidence type="ECO:0000313" key="2">
    <source>
        <dbReference type="Proteomes" id="UP001295684"/>
    </source>
</evidence>
<dbReference type="AlphaFoldDB" id="A0AAD1UHB0"/>
<keyword evidence="2" id="KW-1185">Reference proteome</keyword>
<accession>A0AAD1UHB0</accession>
<name>A0AAD1UHB0_EUPCR</name>
<gene>
    <name evidence="1" type="ORF">ECRASSUSDP1_LOCUS9225</name>
</gene>
<proteinExistence type="predicted"/>
<sequence length="341" mass="39707">MYNYNSYLKTLNCKEDPKKIAKVRKQQIHKRNLLSAKASNPKLCYFCVFSCRYKHECLNFIEMVNKTQRDYIKLVDEKESKLGIKINARLRSTESRQTRKQSFKADRLKIKIPIQFRERNLSAESRRKRLGATLQRKSLLLTNSQSSSPDARMMTSQVFSGACLKSRNINGSPNLTTPSSKLALSQKILIDEMSEPYLGGHEEVGNKRRARRVMNEVSNDMFKTYTHSDPMYKNMLHQSSSLLRGEYDSGPLKGKKLYEKSIKDALISKKICLPEKFSKTTIPDFTDIRCINERYKTQKGFKNKTKRIRGANTKYWEVRVTKKSPKKKTISKEIIDFYYST</sequence>
<dbReference type="Proteomes" id="UP001295684">
    <property type="component" value="Unassembled WGS sequence"/>
</dbReference>
<organism evidence="1 2">
    <name type="scientific">Euplotes crassus</name>
    <dbReference type="NCBI Taxonomy" id="5936"/>
    <lineage>
        <taxon>Eukaryota</taxon>
        <taxon>Sar</taxon>
        <taxon>Alveolata</taxon>
        <taxon>Ciliophora</taxon>
        <taxon>Intramacronucleata</taxon>
        <taxon>Spirotrichea</taxon>
        <taxon>Hypotrichia</taxon>
        <taxon>Euplotida</taxon>
        <taxon>Euplotidae</taxon>
        <taxon>Moneuplotes</taxon>
    </lineage>
</organism>